<evidence type="ECO:0000313" key="2">
    <source>
        <dbReference type="Proteomes" id="UP000265703"/>
    </source>
</evidence>
<sequence length="405" mass="47263">MNLPKLPSKCVECIIKHIDENDIKTLHSTTLVNRDWCKFSVIRLWKTPLSFSNLISNLNSNSKLESKSNSINSTTNLTKYPFNNFYKIIPILLSFLDVNFQKDLNNLSKQFYIPKNTLNFYPKLQYDLKIPIDDLKIPTHTILSFDYPKYIKHVNFVDLVVLANKWLNNLLSETLSSSSIFLNFYLYKSLGRWDYIRYMTNSINFHCPFIHFDKNPQIFFKFILESLFKVLFNYSQINSLSIMDVSVTHHPCNQLNRLDHNHFLSNLTSFSFCQTIDSGLLKKISGLIHDTITTISISIVSDESFVDVIDFINSLHSLQSISILGNNTNVTSIIQSLQNHTSTLIKLKLNLCIIDDDAIESLSECDHLQELIFHQLHFTFDDEIDNISMNYLYFPQLKKLNYWEY</sequence>
<keyword evidence="2" id="KW-1185">Reference proteome</keyword>
<proteinExistence type="predicted"/>
<accession>A0A397TX75</accession>
<organism evidence="1 2">
    <name type="scientific">Glomus cerebriforme</name>
    <dbReference type="NCBI Taxonomy" id="658196"/>
    <lineage>
        <taxon>Eukaryota</taxon>
        <taxon>Fungi</taxon>
        <taxon>Fungi incertae sedis</taxon>
        <taxon>Mucoromycota</taxon>
        <taxon>Glomeromycotina</taxon>
        <taxon>Glomeromycetes</taxon>
        <taxon>Glomerales</taxon>
        <taxon>Glomeraceae</taxon>
        <taxon>Glomus</taxon>
    </lineage>
</organism>
<gene>
    <name evidence="1" type="ORF">C1645_746603</name>
</gene>
<dbReference type="AlphaFoldDB" id="A0A397TX75"/>
<dbReference type="EMBL" id="QKYT01000001">
    <property type="protein sequence ID" value="RIA99761.1"/>
    <property type="molecule type" value="Genomic_DNA"/>
</dbReference>
<dbReference type="Proteomes" id="UP000265703">
    <property type="component" value="Unassembled WGS sequence"/>
</dbReference>
<reference evidence="1 2" key="1">
    <citation type="submission" date="2018-06" db="EMBL/GenBank/DDBJ databases">
        <title>Comparative genomics reveals the genomic features of Rhizophagus irregularis, R. cerebriforme, R. diaphanum and Gigaspora rosea, and their symbiotic lifestyle signature.</title>
        <authorList>
            <person name="Morin E."/>
            <person name="San Clemente H."/>
            <person name="Chen E.C.H."/>
            <person name="De La Providencia I."/>
            <person name="Hainaut M."/>
            <person name="Kuo A."/>
            <person name="Kohler A."/>
            <person name="Murat C."/>
            <person name="Tang N."/>
            <person name="Roy S."/>
            <person name="Loubradou J."/>
            <person name="Henrissat B."/>
            <person name="Grigoriev I.V."/>
            <person name="Corradi N."/>
            <person name="Roux C."/>
            <person name="Martin F.M."/>
        </authorList>
    </citation>
    <scope>NUCLEOTIDE SEQUENCE [LARGE SCALE GENOMIC DNA]</scope>
    <source>
        <strain evidence="1 2">DAOM 227022</strain>
    </source>
</reference>
<name>A0A397TX75_9GLOM</name>
<evidence type="ECO:0000313" key="1">
    <source>
        <dbReference type="EMBL" id="RIA99761.1"/>
    </source>
</evidence>
<dbReference type="OrthoDB" id="2388771at2759"/>
<comment type="caution">
    <text evidence="1">The sequence shown here is derived from an EMBL/GenBank/DDBJ whole genome shotgun (WGS) entry which is preliminary data.</text>
</comment>
<feature type="non-terminal residue" evidence="1">
    <location>
        <position position="405"/>
    </location>
</feature>
<protein>
    <recommendedName>
        <fullName evidence="3">F-box domain-containing protein</fullName>
    </recommendedName>
</protein>
<dbReference type="SUPFAM" id="SSF52047">
    <property type="entry name" value="RNI-like"/>
    <property type="match status" value="1"/>
</dbReference>
<evidence type="ECO:0008006" key="3">
    <source>
        <dbReference type="Google" id="ProtNLM"/>
    </source>
</evidence>